<dbReference type="UniPathway" id="UPA00286"/>
<keyword evidence="3" id="KW-0808">Transferase</keyword>
<evidence type="ECO:0000256" key="2">
    <source>
        <dbReference type="ARBA" id="ARBA00005182"/>
    </source>
</evidence>
<keyword evidence="6" id="KW-0016">Alginate biosynthesis</keyword>
<name>A0A5D0GCL8_9FLAO</name>
<dbReference type="RefSeq" id="WP_148454294.1">
    <property type="nucleotide sequence ID" value="NZ_VSFC01000030.1"/>
</dbReference>
<accession>A0A5D0GCL8</accession>
<gene>
    <name evidence="8" type="ORF">FVF61_05780</name>
</gene>
<comment type="subcellular location">
    <subcellularLocation>
        <location evidence="1">Periplasm</location>
    </subcellularLocation>
</comment>
<organism evidence="8 9">
    <name type="scientific">Formosa maritima</name>
    <dbReference type="NCBI Taxonomy" id="2592046"/>
    <lineage>
        <taxon>Bacteria</taxon>
        <taxon>Pseudomonadati</taxon>
        <taxon>Bacteroidota</taxon>
        <taxon>Flavobacteriia</taxon>
        <taxon>Flavobacteriales</taxon>
        <taxon>Flavobacteriaceae</taxon>
        <taxon>Formosa</taxon>
    </lineage>
</organism>
<evidence type="ECO:0000256" key="5">
    <source>
        <dbReference type="ARBA" id="ARBA00022764"/>
    </source>
</evidence>
<dbReference type="OrthoDB" id="5349247at2"/>
<proteinExistence type="predicted"/>
<dbReference type="GO" id="GO:0016740">
    <property type="term" value="F:transferase activity"/>
    <property type="evidence" value="ECO:0007669"/>
    <property type="project" value="UniProtKB-KW"/>
</dbReference>
<evidence type="ECO:0000256" key="4">
    <source>
        <dbReference type="ARBA" id="ARBA00022729"/>
    </source>
</evidence>
<evidence type="ECO:0000256" key="6">
    <source>
        <dbReference type="ARBA" id="ARBA00022841"/>
    </source>
</evidence>
<dbReference type="Pfam" id="PF16822">
    <property type="entry name" value="ALGX"/>
    <property type="match status" value="1"/>
</dbReference>
<dbReference type="SUPFAM" id="SSF52266">
    <property type="entry name" value="SGNH hydrolase"/>
    <property type="match status" value="1"/>
</dbReference>
<dbReference type="EMBL" id="VSFC01000030">
    <property type="protein sequence ID" value="TYA56646.1"/>
    <property type="molecule type" value="Genomic_DNA"/>
</dbReference>
<keyword evidence="4" id="KW-0732">Signal</keyword>
<evidence type="ECO:0000313" key="8">
    <source>
        <dbReference type="EMBL" id="TYA56646.1"/>
    </source>
</evidence>
<dbReference type="GO" id="GO:0042597">
    <property type="term" value="C:periplasmic space"/>
    <property type="evidence" value="ECO:0007669"/>
    <property type="project" value="UniProtKB-SubCell"/>
</dbReference>
<evidence type="ECO:0000259" key="7">
    <source>
        <dbReference type="Pfam" id="PF16822"/>
    </source>
</evidence>
<keyword evidence="5" id="KW-0574">Periplasm</keyword>
<dbReference type="GO" id="GO:0042121">
    <property type="term" value="P:alginic acid biosynthetic process"/>
    <property type="evidence" value="ECO:0007669"/>
    <property type="project" value="UniProtKB-UniPathway"/>
</dbReference>
<evidence type="ECO:0000256" key="3">
    <source>
        <dbReference type="ARBA" id="ARBA00022679"/>
    </source>
</evidence>
<comment type="pathway">
    <text evidence="2">Glycan biosynthesis; alginate biosynthesis.</text>
</comment>
<reference evidence="8 9" key="1">
    <citation type="submission" date="2019-08" db="EMBL/GenBank/DDBJ databases">
        <title>Formosa sediminis sp. nov., isolated from marine sediment.</title>
        <authorList>
            <person name="Cao W.R."/>
        </authorList>
    </citation>
    <scope>NUCLEOTIDE SEQUENCE [LARGE SCALE GENOMIC DNA]</scope>
    <source>
        <strain evidence="8 9">1494</strain>
    </source>
</reference>
<evidence type="ECO:0000313" key="9">
    <source>
        <dbReference type="Proteomes" id="UP000324550"/>
    </source>
</evidence>
<dbReference type="Proteomes" id="UP000324550">
    <property type="component" value="Unassembled WGS sequence"/>
</dbReference>
<dbReference type="InterPro" id="IPR031811">
    <property type="entry name" value="ALGX/ALGJ_SGNH-like"/>
</dbReference>
<evidence type="ECO:0000256" key="1">
    <source>
        <dbReference type="ARBA" id="ARBA00004418"/>
    </source>
</evidence>
<keyword evidence="9" id="KW-1185">Reference proteome</keyword>
<sequence length="354" mass="42084">MKQFSIKILVFLLPFICAIVFAGFSYQKSGGDLNKIGKISYDKNYRLTFRDAFNQEKKFTDFSRAISDTITKFDILTIGDSFSGQQQYGYQNYLALNHDLNVLNFNFNSFYKVRNYNPVHFLSELINGDILSNYNIDYIIIEVIERRFIDFVLEVNFDSSISLEEIKLIKRVYPKTEETFLKKTNNFLIDTKKYYKYKLGYLFSPKPFDSDVYKMNLVENMFRVNLDEITFYYQDISSLNRITKRNIFLLNQVLNNFKRKLEKDNIKLIVMPCVDKYDLYAPYIKDNPFPENSFFNFLRKEEKDYLFIDTKKVLEPYVNNGVKDVFFADDTHWSPIASEIIANEIFRVIKNDKK</sequence>
<protein>
    <recommendedName>
        <fullName evidence="7">AlgX/AlgJ SGNH hydrolase-like domain-containing protein</fullName>
    </recommendedName>
</protein>
<feature type="domain" description="AlgX/AlgJ SGNH hydrolase-like" evidence="7">
    <location>
        <begin position="251"/>
        <end position="352"/>
    </location>
</feature>
<dbReference type="AlphaFoldDB" id="A0A5D0GCL8"/>
<comment type="caution">
    <text evidence="8">The sequence shown here is derived from an EMBL/GenBank/DDBJ whole genome shotgun (WGS) entry which is preliminary data.</text>
</comment>